<dbReference type="VEuPathDB" id="TriTrypDB:LDHU3_35.6290"/>
<dbReference type="VEuPathDB" id="TriTrypDB:LdBPK_354770.1"/>
<dbReference type="GO" id="GO:0005524">
    <property type="term" value="F:ATP binding"/>
    <property type="evidence" value="ECO:0007669"/>
    <property type="project" value="UniProtKB-UniRule"/>
</dbReference>
<gene>
    <name evidence="8" type="ORF">CGC20_15960</name>
</gene>
<dbReference type="Gene3D" id="3.30.30.30">
    <property type="match status" value="1"/>
</dbReference>
<comment type="caution">
    <text evidence="8">The sequence shown here is derived from an EMBL/GenBank/DDBJ whole genome shotgun (WGS) entry which is preliminary data.</text>
</comment>
<evidence type="ECO:0000256" key="4">
    <source>
        <dbReference type="ARBA" id="ARBA00023186"/>
    </source>
</evidence>
<feature type="domain" description="Kinesin motor" evidence="6">
    <location>
        <begin position="48"/>
        <end position="372"/>
    </location>
</feature>
<evidence type="ECO:0000256" key="1">
    <source>
        <dbReference type="ARBA" id="ARBA00022741"/>
    </source>
</evidence>
<dbReference type="Gene3D" id="3.40.850.10">
    <property type="entry name" value="Kinesin motor domain"/>
    <property type="match status" value="1"/>
</dbReference>
<dbReference type="VEuPathDB" id="TriTrypDB:LdBPK_354790.1"/>
<dbReference type="GO" id="GO:0003777">
    <property type="term" value="F:microtubule motor activity"/>
    <property type="evidence" value="ECO:0007669"/>
    <property type="project" value="InterPro"/>
</dbReference>
<keyword evidence="5" id="KW-0505">Motor protein</keyword>
<accession>A0A504XD60</accession>
<dbReference type="VEuPathDB" id="TriTrypDB:LdBPK_354780.1"/>
<dbReference type="EMBL" id="RHLD01000047">
    <property type="protein sequence ID" value="TPP44150.1"/>
    <property type="molecule type" value="Genomic_DNA"/>
</dbReference>
<dbReference type="VEuPathDB" id="TriTrypDB:LDHU3_35.6280"/>
<dbReference type="SUPFAM" id="SSF51230">
    <property type="entry name" value="Single hybrid motif"/>
    <property type="match status" value="1"/>
</dbReference>
<feature type="domain" description="Lipoyl-binding" evidence="7">
    <location>
        <begin position="952"/>
        <end position="1037"/>
    </location>
</feature>
<dbReference type="InterPro" id="IPR002930">
    <property type="entry name" value="GCV_H"/>
</dbReference>
<dbReference type="GO" id="GO:0019464">
    <property type="term" value="P:glycine decarboxylation via glycine cleavage system"/>
    <property type="evidence" value="ECO:0007669"/>
    <property type="project" value="InterPro"/>
</dbReference>
<dbReference type="AlphaFoldDB" id="A0A504XD60"/>
<evidence type="ECO:0000256" key="3">
    <source>
        <dbReference type="ARBA" id="ARBA00022840"/>
    </source>
</evidence>
<dbReference type="Pfam" id="PF00012">
    <property type="entry name" value="HSP70"/>
    <property type="match status" value="1"/>
</dbReference>
<dbReference type="InterPro" id="IPR027417">
    <property type="entry name" value="P-loop_NTPase"/>
</dbReference>
<dbReference type="GO" id="GO:0034663">
    <property type="term" value="C:endoplasmic reticulum chaperone complex"/>
    <property type="evidence" value="ECO:0007669"/>
    <property type="project" value="TreeGrafter"/>
</dbReference>
<dbReference type="Pfam" id="PF01597">
    <property type="entry name" value="GCV_H"/>
    <property type="match status" value="1"/>
</dbReference>
<dbReference type="Gene3D" id="3.90.640.10">
    <property type="entry name" value="Actin, Chain A, domain 4"/>
    <property type="match status" value="1"/>
</dbReference>
<dbReference type="VEuPathDB" id="TriTrypDB:LdCL_350053000"/>
<dbReference type="GO" id="GO:0005960">
    <property type="term" value="C:glycine cleavage complex"/>
    <property type="evidence" value="ECO:0007669"/>
    <property type="project" value="InterPro"/>
</dbReference>
<dbReference type="FunFam" id="3.90.640.10:FF:000004">
    <property type="entry name" value="Heat shock 70 kDa protein 4"/>
    <property type="match status" value="1"/>
</dbReference>
<dbReference type="Gene3D" id="3.30.420.40">
    <property type="match status" value="2"/>
</dbReference>
<dbReference type="VEuPathDB" id="TriTrypDB:LdCL_350052800"/>
<dbReference type="HAMAP" id="MF_00272">
    <property type="entry name" value="GcvH"/>
    <property type="match status" value="1"/>
</dbReference>
<dbReference type="GO" id="GO:0008017">
    <property type="term" value="F:microtubule binding"/>
    <property type="evidence" value="ECO:0007669"/>
    <property type="project" value="InterPro"/>
</dbReference>
<dbReference type="InterPro" id="IPR001752">
    <property type="entry name" value="Kinesin_motor_dom"/>
</dbReference>
<dbReference type="GO" id="GO:0140662">
    <property type="term" value="F:ATP-dependent protein folding chaperone"/>
    <property type="evidence" value="ECO:0007669"/>
    <property type="project" value="InterPro"/>
</dbReference>
<dbReference type="PANTHER" id="PTHR45639:SF3">
    <property type="entry name" value="HYPOXIA UP-REGULATED PROTEIN 1"/>
    <property type="match status" value="1"/>
</dbReference>
<dbReference type="SMART" id="SM00129">
    <property type="entry name" value="KISc"/>
    <property type="match status" value="1"/>
</dbReference>
<dbReference type="SUPFAM" id="SSF52540">
    <property type="entry name" value="P-loop containing nucleoside triphosphate hydrolases"/>
    <property type="match status" value="1"/>
</dbReference>
<dbReference type="GO" id="GO:0030968">
    <property type="term" value="P:endoplasmic reticulum unfolded protein response"/>
    <property type="evidence" value="ECO:0007669"/>
    <property type="project" value="TreeGrafter"/>
</dbReference>
<evidence type="ECO:0000259" key="6">
    <source>
        <dbReference type="PROSITE" id="PS50067"/>
    </source>
</evidence>
<reference evidence="9" key="1">
    <citation type="submission" date="2019-02" db="EMBL/GenBank/DDBJ databases">
        <title>FDA dAtabase for Regulatory Grade micrObial Sequences (FDA-ARGOS): Supporting development and validation of Infectious Disease Dx tests.</title>
        <authorList>
            <person name="Duncan R."/>
            <person name="Fisher C."/>
            <person name="Tallon L."/>
            <person name="Sadzewicz L."/>
            <person name="Sengamalay N."/>
            <person name="Ott S."/>
            <person name="Godinez A."/>
            <person name="Nagaraj S."/>
            <person name="Vavikolanu K."/>
            <person name="Vyas G."/>
            <person name="Nadendla S."/>
            <person name="Aluvathingal J."/>
            <person name="Sichtig H."/>
        </authorList>
    </citation>
    <scope>NUCLEOTIDE SEQUENCE [LARGE SCALE GENOMIC DNA]</scope>
    <source>
        <strain evidence="9">FDAARGOS_360</strain>
    </source>
</reference>
<sequence length="1043" mass="114717">MPSIPLVTELGARAGEFQHILNMSKIPAQVEQKLRPAMDPGELFTYQDSRIFVRARPIVAHDMEDPNNQSIVQKVDENRDLVVMTPKISLSGECTIDPCVVTLDGVFVGARDDTERVYLESCAPLVSLSVNGASTCVLCYGQTGSGKTYTTSGIFRLVALDLAPAFATHDILLTVLEIQALKNIDLLTGTDVQVVEDVSGELKLLGTEAFECSSAEMLLAAFEEAASQRTTRSTERNETSSRSHMIARISIVSKETKWAKPGDLFIVDLAGSENTADSATHDKTRQAETKFINTSLMTLKDCIRSRALASSSTQHLHIPYRRSPLTLLLRDCFEIAVRRPTKTVMIACVSPLLRDSRHTINTLRYASMLAVTPPSKVLAPDPNDPNNYTREQALDFLVKVSHGNITEPEYILPEGDGRTLVHIPEAEFIRRIASLAHVIGVDLGSEYIKVAGPHGDKGVDIVLNEQSRRKTDNFIGFRRSDLYIGDTAKSLAARFPLCTASAVNQLVRIRKDSSLLPFFRDLQYEYHVSFNNHGSATVSICDTKDPFTAEELYSMVLSYCKTTAVKDDVVDPKGVVVTIPFHTSPAERRAILDAARLSGLSVLGLMHSTTAAAFYYGVRHRGFGNNTLRVVVFDLGSTHTEVGVYEFLPAAQKAPLSSAFGTLRTLGVVEDRSLGGRAFDLCVARVIEAEARAKLSIGPVLGGTTSAQLKSQFSLLRAANKVRETLSVNSNTPYTVEGIAPDRDYHSSMTRATFEAECASLFQRLSPLYRAKSLKLDETIPLTFNRTEDFSLNFYIDDDAARPFVRVTVTGVKQALTDMKRCRLPHMVRLQIVLNETGLVQVEHAEVVVRYAEENNLEAYIFWAKNEGVSDNAALTAAAGAAAVQRVIDEATAMQEWLEEGEGASDNCAASQYESRLENLRGMVAELTKQPEEATKTHFTDSHEWVMQCEDEITIGISSYAQENLGDVVYVSLPQVGDTVKAKDVIGEVESVKATSNVYSPNLKDQPGLVNQSPEEKGWLIKVKCSEIPKGLMDEAAYKKFLE</sequence>
<keyword evidence="1 5" id="KW-0547">Nucleotide-binding</keyword>
<evidence type="ECO:0000313" key="8">
    <source>
        <dbReference type="EMBL" id="TPP44150.1"/>
    </source>
</evidence>
<dbReference type="VEuPathDB" id="TriTrypDB:LDHU3_35.6300"/>
<dbReference type="Gene3D" id="2.40.50.100">
    <property type="match status" value="1"/>
</dbReference>
<dbReference type="FunFam" id="3.40.850.10:FF:000117">
    <property type="entry name" value="Kinesin-like protein"/>
    <property type="match status" value="1"/>
</dbReference>
<name>A0A504XD60_LEIDO</name>
<dbReference type="Gene3D" id="2.60.34.10">
    <property type="entry name" value="Substrate Binding Domain Of DNAk, Chain A, domain 1"/>
    <property type="match status" value="1"/>
</dbReference>
<comment type="similarity">
    <text evidence="5">Belongs to the TRAFAC class myosin-kinesin ATPase superfamily. Kinesin family.</text>
</comment>
<dbReference type="Pfam" id="PF00225">
    <property type="entry name" value="Kinesin"/>
    <property type="match status" value="1"/>
</dbReference>
<dbReference type="Proteomes" id="UP000318821">
    <property type="component" value="Unassembled WGS sequence"/>
</dbReference>
<dbReference type="PROSITE" id="PS50067">
    <property type="entry name" value="KINESIN_MOTOR_2"/>
    <property type="match status" value="1"/>
</dbReference>
<dbReference type="InterPro" id="IPR013126">
    <property type="entry name" value="Hsp_70_fam"/>
</dbReference>
<keyword evidence="3 5" id="KW-0067">ATP-binding</keyword>
<evidence type="ECO:0000313" key="9">
    <source>
        <dbReference type="Proteomes" id="UP000318821"/>
    </source>
</evidence>
<dbReference type="InterPro" id="IPR043129">
    <property type="entry name" value="ATPase_NBD"/>
</dbReference>
<dbReference type="InterPro" id="IPR029047">
    <property type="entry name" value="HSP70_peptide-bd_sf"/>
</dbReference>
<organism evidence="8 9">
    <name type="scientific">Leishmania donovani</name>
    <dbReference type="NCBI Taxonomy" id="5661"/>
    <lineage>
        <taxon>Eukaryota</taxon>
        <taxon>Discoba</taxon>
        <taxon>Euglenozoa</taxon>
        <taxon>Kinetoplastea</taxon>
        <taxon>Metakinetoplastina</taxon>
        <taxon>Trypanosomatida</taxon>
        <taxon>Trypanosomatidae</taxon>
        <taxon>Leishmaniinae</taxon>
        <taxon>Leishmania</taxon>
    </lineage>
</organism>
<dbReference type="InterPro" id="IPR033753">
    <property type="entry name" value="GCV_H/Fam206"/>
</dbReference>
<dbReference type="CDD" id="cd06848">
    <property type="entry name" value="GCS_H"/>
    <property type="match status" value="1"/>
</dbReference>
<evidence type="ECO:0000259" key="7">
    <source>
        <dbReference type="PROSITE" id="PS50968"/>
    </source>
</evidence>
<dbReference type="GO" id="GO:0007018">
    <property type="term" value="P:microtubule-based movement"/>
    <property type="evidence" value="ECO:0007669"/>
    <property type="project" value="InterPro"/>
</dbReference>
<dbReference type="InterPro" id="IPR011053">
    <property type="entry name" value="Single_hybrid_motif"/>
</dbReference>
<evidence type="ECO:0000256" key="5">
    <source>
        <dbReference type="PROSITE-ProRule" id="PRU00283"/>
    </source>
</evidence>
<evidence type="ECO:0000256" key="2">
    <source>
        <dbReference type="ARBA" id="ARBA00022824"/>
    </source>
</evidence>
<proteinExistence type="inferred from homology"/>
<dbReference type="PROSITE" id="PS50968">
    <property type="entry name" value="BIOTINYL_LIPOYL"/>
    <property type="match status" value="1"/>
</dbReference>
<dbReference type="SUPFAM" id="SSF53067">
    <property type="entry name" value="Actin-like ATPase domain"/>
    <property type="match status" value="2"/>
</dbReference>
<keyword evidence="2" id="KW-0256">Endoplasmic reticulum</keyword>
<dbReference type="InterPro" id="IPR036961">
    <property type="entry name" value="Kinesin_motor_dom_sf"/>
</dbReference>
<dbReference type="PANTHER" id="PTHR45639">
    <property type="entry name" value="HSC70CB, ISOFORM G-RELATED"/>
    <property type="match status" value="1"/>
</dbReference>
<keyword evidence="4" id="KW-0143">Chaperone</keyword>
<feature type="binding site" evidence="5">
    <location>
        <begin position="141"/>
        <end position="148"/>
    </location>
    <ligand>
        <name>ATP</name>
        <dbReference type="ChEBI" id="CHEBI:30616"/>
    </ligand>
</feature>
<protein>
    <submittedName>
        <fullName evidence="8">Kinesin motor domain family protein</fullName>
    </submittedName>
</protein>
<dbReference type="VEuPathDB" id="TriTrypDB:LdCL_350052900"/>
<dbReference type="InterPro" id="IPR000089">
    <property type="entry name" value="Biotin_lipoyl"/>
</dbReference>
<dbReference type="PRINTS" id="PR00380">
    <property type="entry name" value="KINESINHEAVY"/>
</dbReference>